<name>A0A0F0KWD3_9MICO</name>
<accession>A0A0F0KWD3</accession>
<dbReference type="SUPFAM" id="SSF52218">
    <property type="entry name" value="Flavoproteins"/>
    <property type="match status" value="1"/>
</dbReference>
<proteinExistence type="predicted"/>
<gene>
    <name evidence="1" type="ORF">RL72_01988</name>
</gene>
<dbReference type="InterPro" id="IPR029039">
    <property type="entry name" value="Flavoprotein-like_sf"/>
</dbReference>
<dbReference type="Gene3D" id="3.40.50.360">
    <property type="match status" value="1"/>
</dbReference>
<protein>
    <submittedName>
        <fullName evidence="1">Uncharacterized protein</fullName>
    </submittedName>
</protein>
<evidence type="ECO:0000313" key="2">
    <source>
        <dbReference type="Proteomes" id="UP000033448"/>
    </source>
</evidence>
<dbReference type="Proteomes" id="UP000033448">
    <property type="component" value="Unassembled WGS sequence"/>
</dbReference>
<dbReference type="AlphaFoldDB" id="A0A0F0KWD3"/>
<comment type="caution">
    <text evidence="1">The sequence shown here is derived from an EMBL/GenBank/DDBJ whole genome shotgun (WGS) entry which is preliminary data.</text>
</comment>
<sequence>MAEQPTAPAVYDDLRAVFVNCTLKRSPELSHTQGLMDRSIALMRSQGVTVDDVRFIDHDVATGVYPDMREHGWATDAWPEEIWPLIDAADILVVGGPLWLGDNASITRKLIERLYAMSGLFNDRGQYVYYGKTGGAIITGNEDGVKHAAMSILYSLQHIGFTIPPAADAGWIGAIGPGPSYLDPGSGGPENDFTNRNTTFMTWNLLHTARRLKDAGGIPAYGNLRQAWNDGERWGYDANPEYR</sequence>
<keyword evidence="2" id="KW-1185">Reference proteome</keyword>
<dbReference type="PATRIC" id="fig|582680.7.peg.2032"/>
<dbReference type="EMBL" id="JYIT01000076">
    <property type="protein sequence ID" value="KJL23566.1"/>
    <property type="molecule type" value="Genomic_DNA"/>
</dbReference>
<dbReference type="RefSeq" id="WP_045250669.1">
    <property type="nucleotide sequence ID" value="NZ_JYIT01000076.1"/>
</dbReference>
<organism evidence="1 2">
    <name type="scientific">Microbacterium azadirachtae</name>
    <dbReference type="NCBI Taxonomy" id="582680"/>
    <lineage>
        <taxon>Bacteria</taxon>
        <taxon>Bacillati</taxon>
        <taxon>Actinomycetota</taxon>
        <taxon>Actinomycetes</taxon>
        <taxon>Micrococcales</taxon>
        <taxon>Microbacteriaceae</taxon>
        <taxon>Microbacterium</taxon>
    </lineage>
</organism>
<reference evidence="1 2" key="1">
    <citation type="submission" date="2015-02" db="EMBL/GenBank/DDBJ databases">
        <title>Draft genome sequences of ten Microbacterium spp. with emphasis on heavy metal contaminated environments.</title>
        <authorList>
            <person name="Corretto E."/>
        </authorList>
    </citation>
    <scope>NUCLEOTIDE SEQUENCE [LARGE SCALE GENOMIC DNA]</scope>
    <source>
        <strain evidence="1 2">DSM 23848</strain>
    </source>
</reference>
<dbReference type="OrthoDB" id="8853249at2"/>
<evidence type="ECO:0000313" key="1">
    <source>
        <dbReference type="EMBL" id="KJL23566.1"/>
    </source>
</evidence>